<dbReference type="InterPro" id="IPR044772">
    <property type="entry name" value="NO3_transporter"/>
</dbReference>
<organism evidence="9 10">
    <name type="scientific">Rubrobacter tropicus</name>
    <dbReference type="NCBI Taxonomy" id="2653851"/>
    <lineage>
        <taxon>Bacteria</taxon>
        <taxon>Bacillati</taxon>
        <taxon>Actinomycetota</taxon>
        <taxon>Rubrobacteria</taxon>
        <taxon>Rubrobacterales</taxon>
        <taxon>Rubrobacteraceae</taxon>
        <taxon>Rubrobacter</taxon>
    </lineage>
</organism>
<keyword evidence="4 7" id="KW-1133">Transmembrane helix</keyword>
<feature type="transmembrane region" description="Helical" evidence="7">
    <location>
        <begin position="342"/>
        <end position="366"/>
    </location>
</feature>
<evidence type="ECO:0000259" key="8">
    <source>
        <dbReference type="PROSITE" id="PS50850"/>
    </source>
</evidence>
<keyword evidence="10" id="KW-1185">Reference proteome</keyword>
<dbReference type="Proteomes" id="UP000501452">
    <property type="component" value="Chromosome"/>
</dbReference>
<dbReference type="CDD" id="cd17341">
    <property type="entry name" value="MFS_NRT2_like"/>
    <property type="match status" value="1"/>
</dbReference>
<dbReference type="RefSeq" id="WP_166178882.1">
    <property type="nucleotide sequence ID" value="NZ_CP045119.1"/>
</dbReference>
<feature type="transmembrane region" description="Helical" evidence="7">
    <location>
        <begin position="21"/>
        <end position="45"/>
    </location>
</feature>
<dbReference type="SUPFAM" id="SSF103473">
    <property type="entry name" value="MFS general substrate transporter"/>
    <property type="match status" value="1"/>
</dbReference>
<reference evidence="9 10" key="1">
    <citation type="submission" date="2019-10" db="EMBL/GenBank/DDBJ databases">
        <title>Rubrobacter sp nov SCSIO 52090 isolated from a deep-sea sediment in the South China Sea.</title>
        <authorList>
            <person name="Chen R.W."/>
        </authorList>
    </citation>
    <scope>NUCLEOTIDE SEQUENCE [LARGE SCALE GENOMIC DNA]</scope>
    <source>
        <strain evidence="9 10">SCSIO 52909</strain>
    </source>
</reference>
<feature type="transmembrane region" description="Helical" evidence="7">
    <location>
        <begin position="148"/>
        <end position="170"/>
    </location>
</feature>
<name>A0A6G8QDQ5_9ACTN</name>
<evidence type="ECO:0000256" key="5">
    <source>
        <dbReference type="ARBA" id="ARBA00023063"/>
    </source>
</evidence>
<evidence type="ECO:0000256" key="3">
    <source>
        <dbReference type="ARBA" id="ARBA00022692"/>
    </source>
</evidence>
<evidence type="ECO:0000313" key="10">
    <source>
        <dbReference type="Proteomes" id="UP000501452"/>
    </source>
</evidence>
<protein>
    <submittedName>
        <fullName evidence="9">MFS transporter</fullName>
    </submittedName>
</protein>
<feature type="domain" description="Major facilitator superfamily (MFS) profile" evidence="8">
    <location>
        <begin position="20"/>
        <end position="399"/>
    </location>
</feature>
<dbReference type="PROSITE" id="PS50850">
    <property type="entry name" value="MFS"/>
    <property type="match status" value="1"/>
</dbReference>
<gene>
    <name evidence="9" type="ORF">GBA63_19400</name>
</gene>
<evidence type="ECO:0000256" key="4">
    <source>
        <dbReference type="ARBA" id="ARBA00022989"/>
    </source>
</evidence>
<dbReference type="KEGG" id="rub:GBA63_19400"/>
<keyword evidence="3 7" id="KW-0812">Transmembrane</keyword>
<keyword evidence="5" id="KW-0534">Nitrate assimilation</keyword>
<feature type="transmembrane region" description="Helical" evidence="7">
    <location>
        <begin position="114"/>
        <end position="136"/>
    </location>
</feature>
<dbReference type="AlphaFoldDB" id="A0A6G8QDQ5"/>
<dbReference type="GO" id="GO:0015112">
    <property type="term" value="F:nitrate transmembrane transporter activity"/>
    <property type="evidence" value="ECO:0007669"/>
    <property type="project" value="InterPro"/>
</dbReference>
<dbReference type="GO" id="GO:0005886">
    <property type="term" value="C:plasma membrane"/>
    <property type="evidence" value="ECO:0007669"/>
    <property type="project" value="UniProtKB-SubCell"/>
</dbReference>
<evidence type="ECO:0000313" key="9">
    <source>
        <dbReference type="EMBL" id="QIN84568.1"/>
    </source>
</evidence>
<dbReference type="InterPro" id="IPR036259">
    <property type="entry name" value="MFS_trans_sf"/>
</dbReference>
<dbReference type="InterPro" id="IPR020846">
    <property type="entry name" value="MFS_dom"/>
</dbReference>
<evidence type="ECO:0000256" key="1">
    <source>
        <dbReference type="ARBA" id="ARBA00004651"/>
    </source>
</evidence>
<feature type="transmembrane region" description="Helical" evidence="7">
    <location>
        <begin position="176"/>
        <end position="195"/>
    </location>
</feature>
<feature type="transmembrane region" description="Helical" evidence="7">
    <location>
        <begin position="88"/>
        <end position="108"/>
    </location>
</feature>
<feature type="transmembrane region" description="Helical" evidence="7">
    <location>
        <begin position="249"/>
        <end position="271"/>
    </location>
</feature>
<feature type="transmembrane region" description="Helical" evidence="7">
    <location>
        <begin position="372"/>
        <end position="394"/>
    </location>
</feature>
<feature type="transmembrane region" description="Helical" evidence="7">
    <location>
        <begin position="57"/>
        <end position="76"/>
    </location>
</feature>
<sequence>MAGTNLRETIGGTDEVRPGAYRALVLSTLAFALCFSVWGLVAPLAPQFQELYRLSSTQISVVIATPMLLGALFRIPMGLLTDRFGGRMVFPVLMLILIVPVLFVGILGGSFAGLLFWGFFLGLAGSSFAVGVPFVSKWFPPHMQGLALGIYGIGTIGTAIAAYTAPAIAAFYGWQWAFWVFIVPLIIMAVIFWVVGRDAPSTGPRPSLAAGVALFRQEAMPWVLSLFYFLTFGGFVAMGIYLPKLLVDLFGYTQTGAGLRAAGFVVLAVLARPVGGWLADRIGGPRTLMISFAILPLMAFILSFEPGIVLFTIGALTSAVLFGLGNGAVFKLVAEYYPGKTGAVTGVVGAAGGLGGFFPPLVLGVVRDATGSYAIGFVLLALFAVGCLLVNLLYVTRRPASGGAATEGRVR</sequence>
<proteinExistence type="inferred from homology"/>
<evidence type="ECO:0000256" key="7">
    <source>
        <dbReference type="SAM" id="Phobius"/>
    </source>
</evidence>
<keyword evidence="6 7" id="KW-0472">Membrane</keyword>
<dbReference type="InterPro" id="IPR011701">
    <property type="entry name" value="MFS"/>
</dbReference>
<evidence type="ECO:0000256" key="6">
    <source>
        <dbReference type="ARBA" id="ARBA00023136"/>
    </source>
</evidence>
<dbReference type="EMBL" id="CP045119">
    <property type="protein sequence ID" value="QIN84568.1"/>
    <property type="molecule type" value="Genomic_DNA"/>
</dbReference>
<dbReference type="PANTHER" id="PTHR23515">
    <property type="entry name" value="HIGH-AFFINITY NITRATE TRANSPORTER 2.3"/>
    <property type="match status" value="1"/>
</dbReference>
<evidence type="ECO:0000256" key="2">
    <source>
        <dbReference type="ARBA" id="ARBA00008432"/>
    </source>
</evidence>
<dbReference type="GO" id="GO:0042128">
    <property type="term" value="P:nitrate assimilation"/>
    <property type="evidence" value="ECO:0007669"/>
    <property type="project" value="UniProtKB-KW"/>
</dbReference>
<comment type="similarity">
    <text evidence="2">Belongs to the major facilitator superfamily. Nitrate/nitrite porter (TC 2.A.1.8) family.</text>
</comment>
<accession>A0A6G8QDQ5</accession>
<dbReference type="Gene3D" id="1.20.1250.20">
    <property type="entry name" value="MFS general substrate transporter like domains"/>
    <property type="match status" value="2"/>
</dbReference>
<feature type="transmembrane region" description="Helical" evidence="7">
    <location>
        <begin position="222"/>
        <end position="243"/>
    </location>
</feature>
<feature type="transmembrane region" description="Helical" evidence="7">
    <location>
        <begin position="308"/>
        <end position="330"/>
    </location>
</feature>
<dbReference type="Pfam" id="PF07690">
    <property type="entry name" value="MFS_1"/>
    <property type="match status" value="1"/>
</dbReference>
<feature type="transmembrane region" description="Helical" evidence="7">
    <location>
        <begin position="283"/>
        <end position="302"/>
    </location>
</feature>
<comment type="subcellular location">
    <subcellularLocation>
        <location evidence="1">Cell membrane</location>
        <topology evidence="1">Multi-pass membrane protein</topology>
    </subcellularLocation>
</comment>